<evidence type="ECO:0000256" key="3">
    <source>
        <dbReference type="ARBA" id="ARBA00022723"/>
    </source>
</evidence>
<evidence type="ECO:0000256" key="4">
    <source>
        <dbReference type="ARBA" id="ARBA00022727"/>
    </source>
</evidence>
<dbReference type="InterPro" id="IPR015517">
    <property type="entry name" value="dCMP_deaminase-rel"/>
</dbReference>
<name>A0ABQ7J808_9APIC</name>
<dbReference type="Pfam" id="PF00383">
    <property type="entry name" value="dCMP_cyt_deam_1"/>
    <property type="match status" value="1"/>
</dbReference>
<sequence length="380" mass="42939">MVLIAVTGPRYSGKKTVAALLAERSFKRLYFSDFFSACQKKNERTELNSLCSSFTKDLRYSLKDSSNYETAAENGQNVAYPDAQLENYELDAEVLDAIRALDRYVLSHWKERFVLTGVDHPVALCILKKRPSVIVFFINALFKIRLERFIKHVVPTNGEKGPAMHQFIQIDTEFSIMTDADFPHVHKSVRMSNIKMSNNGTLQQLEEQISNFNFLEPELFRPSWDFYFMKMAFLASWRSSCLKRRVGAVVVRDNRVVSTGYNGTPSTMQNCNDGGCIRCANSSVTEGQHLDTCVCIHAETNALLEAGRAGCYGSYLYVTCTPCLSCCKHIIQVGIKQVIYGTVYGEGFGAEAFLRSSRVTMRCLFENSADFPETMMNIFP</sequence>
<reference evidence="10 11" key="1">
    <citation type="journal article" date="2020" name="bioRxiv">
        <title>Metabolic contributions of an alphaproteobacterial endosymbiont in the apicomplexan Cardiosporidium cionae.</title>
        <authorList>
            <person name="Hunter E.S."/>
            <person name="Paight C.J."/>
            <person name="Lane C.E."/>
        </authorList>
    </citation>
    <scope>NUCLEOTIDE SEQUENCE [LARGE SCALE GENOMIC DNA]</scope>
    <source>
        <strain evidence="10">ESH_2018</strain>
    </source>
</reference>
<dbReference type="Proteomes" id="UP000823046">
    <property type="component" value="Unassembled WGS sequence"/>
</dbReference>
<evidence type="ECO:0000313" key="11">
    <source>
        <dbReference type="Proteomes" id="UP000823046"/>
    </source>
</evidence>
<dbReference type="InterPro" id="IPR002125">
    <property type="entry name" value="CMP_dCMP_dom"/>
</dbReference>
<dbReference type="EC" id="3.5.4.12" evidence="7"/>
<dbReference type="CDD" id="cd01286">
    <property type="entry name" value="deoxycytidylate_deaminase"/>
    <property type="match status" value="1"/>
</dbReference>
<evidence type="ECO:0000259" key="9">
    <source>
        <dbReference type="PROSITE" id="PS51747"/>
    </source>
</evidence>
<dbReference type="PANTHER" id="PTHR11086:SF18">
    <property type="entry name" value="DEOXYCYTIDYLATE DEAMINASE"/>
    <property type="match status" value="1"/>
</dbReference>
<proteinExistence type="inferred from homology"/>
<keyword evidence="11" id="KW-1185">Reference proteome</keyword>
<comment type="caution">
    <text evidence="10">The sequence shown here is derived from an EMBL/GenBank/DDBJ whole genome shotgun (WGS) entry which is preliminary data.</text>
</comment>
<keyword evidence="4" id="KW-0545">Nucleotide biosynthesis</keyword>
<evidence type="ECO:0000256" key="2">
    <source>
        <dbReference type="ARBA" id="ARBA00006576"/>
    </source>
</evidence>
<evidence type="ECO:0000256" key="8">
    <source>
        <dbReference type="ARBA" id="ARBA00041763"/>
    </source>
</evidence>
<dbReference type="Gene3D" id="3.40.50.300">
    <property type="entry name" value="P-loop containing nucleotide triphosphate hydrolases"/>
    <property type="match status" value="1"/>
</dbReference>
<dbReference type="PROSITE" id="PS51747">
    <property type="entry name" value="CYT_DCMP_DEAMINASES_2"/>
    <property type="match status" value="1"/>
</dbReference>
<keyword evidence="6" id="KW-0862">Zinc</keyword>
<gene>
    <name evidence="10" type="ORF">IE077_000566</name>
</gene>
<dbReference type="EMBL" id="JADAQX010000481">
    <property type="protein sequence ID" value="KAF8820099.1"/>
    <property type="molecule type" value="Genomic_DNA"/>
</dbReference>
<dbReference type="PROSITE" id="PS00903">
    <property type="entry name" value="CYT_DCMP_DEAMINASES_1"/>
    <property type="match status" value="1"/>
</dbReference>
<dbReference type="InterPro" id="IPR016192">
    <property type="entry name" value="APOBEC/CMP_deaminase_Zn-bd"/>
</dbReference>
<organism evidence="10 11">
    <name type="scientific">Cardiosporidium cionae</name>
    <dbReference type="NCBI Taxonomy" id="476202"/>
    <lineage>
        <taxon>Eukaryota</taxon>
        <taxon>Sar</taxon>
        <taxon>Alveolata</taxon>
        <taxon>Apicomplexa</taxon>
        <taxon>Aconoidasida</taxon>
        <taxon>Nephromycida</taxon>
        <taxon>Cardiosporidium</taxon>
    </lineage>
</organism>
<accession>A0ABQ7J808</accession>
<evidence type="ECO:0000256" key="6">
    <source>
        <dbReference type="ARBA" id="ARBA00022833"/>
    </source>
</evidence>
<evidence type="ECO:0000256" key="1">
    <source>
        <dbReference type="ARBA" id="ARBA00001947"/>
    </source>
</evidence>
<dbReference type="InterPro" id="IPR027417">
    <property type="entry name" value="P-loop_NTPase"/>
</dbReference>
<evidence type="ECO:0000256" key="5">
    <source>
        <dbReference type="ARBA" id="ARBA00022801"/>
    </source>
</evidence>
<comment type="cofactor">
    <cofactor evidence="1">
        <name>Zn(2+)</name>
        <dbReference type="ChEBI" id="CHEBI:29105"/>
    </cofactor>
</comment>
<evidence type="ECO:0000313" key="10">
    <source>
        <dbReference type="EMBL" id="KAF8820099.1"/>
    </source>
</evidence>
<evidence type="ECO:0000256" key="7">
    <source>
        <dbReference type="ARBA" id="ARBA00038938"/>
    </source>
</evidence>
<dbReference type="SUPFAM" id="SSF52540">
    <property type="entry name" value="P-loop containing nucleoside triphosphate hydrolases"/>
    <property type="match status" value="1"/>
</dbReference>
<dbReference type="Gene3D" id="3.40.140.10">
    <property type="entry name" value="Cytidine Deaminase, domain 2"/>
    <property type="match status" value="1"/>
</dbReference>
<feature type="domain" description="CMP/dCMP-type deaminase" evidence="9">
    <location>
        <begin position="223"/>
        <end position="351"/>
    </location>
</feature>
<dbReference type="InterPro" id="IPR035105">
    <property type="entry name" value="Deoxycytidylate_deaminase_dom"/>
</dbReference>
<protein>
    <recommendedName>
        <fullName evidence="8">dCMP deaminase</fullName>
        <ecNumber evidence="7">3.5.4.12</ecNumber>
    </recommendedName>
    <alternativeName>
        <fullName evidence="8">dCMP deaminase</fullName>
    </alternativeName>
</protein>
<keyword evidence="3" id="KW-0479">Metal-binding</keyword>
<dbReference type="InterPro" id="IPR016193">
    <property type="entry name" value="Cytidine_deaminase-like"/>
</dbReference>
<dbReference type="PANTHER" id="PTHR11086">
    <property type="entry name" value="DEOXYCYTIDYLATE DEAMINASE-RELATED"/>
    <property type="match status" value="1"/>
</dbReference>
<keyword evidence="5" id="KW-0378">Hydrolase</keyword>
<dbReference type="SUPFAM" id="SSF53927">
    <property type="entry name" value="Cytidine deaminase-like"/>
    <property type="match status" value="1"/>
</dbReference>
<comment type="similarity">
    <text evidence="2">Belongs to the cytidine and deoxycytidylate deaminase family.</text>
</comment>